<dbReference type="GO" id="GO:0071972">
    <property type="term" value="F:peptidoglycan L,D-transpeptidase activity"/>
    <property type="evidence" value="ECO:0007669"/>
    <property type="project" value="TreeGrafter"/>
</dbReference>
<feature type="active site" description="Proton donor/acceptor" evidence="9">
    <location>
        <position position="130"/>
    </location>
</feature>
<dbReference type="GO" id="GO:0008360">
    <property type="term" value="P:regulation of cell shape"/>
    <property type="evidence" value="ECO:0007669"/>
    <property type="project" value="UniProtKB-UniRule"/>
</dbReference>
<name>A0A4R6U267_9GAMM</name>
<dbReference type="Gene3D" id="2.40.440.10">
    <property type="entry name" value="L,D-transpeptidase catalytic domain-like"/>
    <property type="match status" value="1"/>
</dbReference>
<comment type="pathway">
    <text evidence="1 9">Cell wall biogenesis; peptidoglycan biosynthesis.</text>
</comment>
<dbReference type="GO" id="GO:0005576">
    <property type="term" value="C:extracellular region"/>
    <property type="evidence" value="ECO:0007669"/>
    <property type="project" value="TreeGrafter"/>
</dbReference>
<dbReference type="OrthoDB" id="9787225at2"/>
<dbReference type="Proteomes" id="UP000294575">
    <property type="component" value="Unassembled WGS sequence"/>
</dbReference>
<dbReference type="InterPro" id="IPR050979">
    <property type="entry name" value="LD-transpeptidase"/>
</dbReference>
<dbReference type="PANTHER" id="PTHR30582">
    <property type="entry name" value="L,D-TRANSPEPTIDASE"/>
    <property type="match status" value="1"/>
</dbReference>
<evidence type="ECO:0000313" key="11">
    <source>
        <dbReference type="EMBL" id="TDQ40041.1"/>
    </source>
</evidence>
<evidence type="ECO:0000256" key="3">
    <source>
        <dbReference type="ARBA" id="ARBA00022676"/>
    </source>
</evidence>
<evidence type="ECO:0000256" key="1">
    <source>
        <dbReference type="ARBA" id="ARBA00004752"/>
    </source>
</evidence>
<evidence type="ECO:0000256" key="7">
    <source>
        <dbReference type="ARBA" id="ARBA00022984"/>
    </source>
</evidence>
<evidence type="ECO:0000259" key="10">
    <source>
        <dbReference type="PROSITE" id="PS52029"/>
    </source>
</evidence>
<evidence type="ECO:0000256" key="9">
    <source>
        <dbReference type="PROSITE-ProRule" id="PRU01373"/>
    </source>
</evidence>
<reference evidence="11 12" key="1">
    <citation type="submission" date="2019-03" db="EMBL/GenBank/DDBJ databases">
        <title>Genomic Encyclopedia of Type Strains, Phase IV (KMG-IV): sequencing the most valuable type-strain genomes for metagenomic binning, comparative biology and taxonomic classification.</title>
        <authorList>
            <person name="Goeker M."/>
        </authorList>
    </citation>
    <scope>NUCLEOTIDE SEQUENCE [LARGE SCALE GENOMIC DNA]</scope>
    <source>
        <strain evidence="11 12">DSM 28679</strain>
    </source>
</reference>
<feature type="domain" description="L,D-TPase catalytic" evidence="10">
    <location>
        <begin position="14"/>
        <end position="170"/>
    </location>
</feature>
<keyword evidence="4" id="KW-0808">Transferase</keyword>
<organism evidence="11 12">
    <name type="scientific">Thiopseudomonas denitrificans</name>
    <dbReference type="NCBI Taxonomy" id="1501432"/>
    <lineage>
        <taxon>Bacteria</taxon>
        <taxon>Pseudomonadati</taxon>
        <taxon>Pseudomonadota</taxon>
        <taxon>Gammaproteobacteria</taxon>
        <taxon>Pseudomonadales</taxon>
        <taxon>Pseudomonadaceae</taxon>
        <taxon>Thiopseudomonas</taxon>
    </lineage>
</organism>
<feature type="active site" description="Nucleophile" evidence="9">
    <location>
        <position position="146"/>
    </location>
</feature>
<dbReference type="PANTHER" id="PTHR30582:SF24">
    <property type="entry name" value="L,D-TRANSPEPTIDASE ERFK_SRFK-RELATED"/>
    <property type="match status" value="1"/>
</dbReference>
<evidence type="ECO:0000313" key="12">
    <source>
        <dbReference type="Proteomes" id="UP000294575"/>
    </source>
</evidence>
<dbReference type="Pfam" id="PF03734">
    <property type="entry name" value="YkuD"/>
    <property type="match status" value="1"/>
</dbReference>
<dbReference type="EMBL" id="SNYK01000001">
    <property type="protein sequence ID" value="TDQ40041.1"/>
    <property type="molecule type" value="Genomic_DNA"/>
</dbReference>
<accession>A0A4R6U267</accession>
<sequence length="171" mass="18978">MSCNRNETGEGQVDALFVSIGQQRMTAYDGERLVSTHRISTALAGPGEQKNSGCTPRGKHYIRAKVGQGLPVNAVLRGRRWTGEICTAGVYAENPHRDWILTRILWLSGCELGHNRLGDVDTFQRYIYIHGTPELELLGQPVSHGCIRMDNHELIELFNQVAAGTLVHISE</sequence>
<evidence type="ECO:0000256" key="4">
    <source>
        <dbReference type="ARBA" id="ARBA00022679"/>
    </source>
</evidence>
<evidence type="ECO:0000256" key="2">
    <source>
        <dbReference type="ARBA" id="ARBA00005992"/>
    </source>
</evidence>
<dbReference type="PROSITE" id="PS52029">
    <property type="entry name" value="LD_TPASE"/>
    <property type="match status" value="1"/>
</dbReference>
<dbReference type="CDD" id="cd16913">
    <property type="entry name" value="YkuD_like"/>
    <property type="match status" value="1"/>
</dbReference>
<gene>
    <name evidence="11" type="ORF">DFQ45_101174</name>
</gene>
<dbReference type="UniPathway" id="UPA00219"/>
<dbReference type="InterPro" id="IPR005490">
    <property type="entry name" value="LD_TPept_cat_dom"/>
</dbReference>
<protein>
    <submittedName>
        <fullName evidence="11">L,D-transpeptidase-like protein</fullName>
    </submittedName>
</protein>
<dbReference type="SUPFAM" id="SSF141523">
    <property type="entry name" value="L,D-transpeptidase catalytic domain-like"/>
    <property type="match status" value="1"/>
</dbReference>
<keyword evidence="5" id="KW-0378">Hydrolase</keyword>
<keyword evidence="8 9" id="KW-0961">Cell wall biogenesis/degradation</keyword>
<dbReference type="GO" id="GO:0071555">
    <property type="term" value="P:cell wall organization"/>
    <property type="evidence" value="ECO:0007669"/>
    <property type="project" value="UniProtKB-UniRule"/>
</dbReference>
<keyword evidence="3" id="KW-0328">Glycosyltransferase</keyword>
<evidence type="ECO:0000256" key="6">
    <source>
        <dbReference type="ARBA" id="ARBA00022960"/>
    </source>
</evidence>
<evidence type="ECO:0000256" key="5">
    <source>
        <dbReference type="ARBA" id="ARBA00022801"/>
    </source>
</evidence>
<keyword evidence="12" id="KW-1185">Reference proteome</keyword>
<dbReference type="AlphaFoldDB" id="A0A4R6U267"/>
<comment type="similarity">
    <text evidence="2">Belongs to the YkuD family.</text>
</comment>
<dbReference type="GO" id="GO:0018104">
    <property type="term" value="P:peptidoglycan-protein cross-linking"/>
    <property type="evidence" value="ECO:0007669"/>
    <property type="project" value="TreeGrafter"/>
</dbReference>
<proteinExistence type="inferred from homology"/>
<keyword evidence="6 9" id="KW-0133">Cell shape</keyword>
<dbReference type="GO" id="GO:0016757">
    <property type="term" value="F:glycosyltransferase activity"/>
    <property type="evidence" value="ECO:0007669"/>
    <property type="project" value="UniProtKB-KW"/>
</dbReference>
<dbReference type="InterPro" id="IPR038063">
    <property type="entry name" value="Transpep_catalytic_dom"/>
</dbReference>
<comment type="caution">
    <text evidence="11">The sequence shown here is derived from an EMBL/GenBank/DDBJ whole genome shotgun (WGS) entry which is preliminary data.</text>
</comment>
<dbReference type="RefSeq" id="WP_101496750.1">
    <property type="nucleotide sequence ID" value="NZ_LNJZ01000007.1"/>
</dbReference>
<evidence type="ECO:0000256" key="8">
    <source>
        <dbReference type="ARBA" id="ARBA00023316"/>
    </source>
</evidence>
<keyword evidence="7 9" id="KW-0573">Peptidoglycan synthesis</keyword>